<feature type="transmembrane region" description="Helical" evidence="1">
    <location>
        <begin position="109"/>
        <end position="127"/>
    </location>
</feature>
<feature type="transmembrane region" description="Helical" evidence="1">
    <location>
        <begin position="31"/>
        <end position="55"/>
    </location>
</feature>
<feature type="transmembrane region" description="Helical" evidence="1">
    <location>
        <begin position="7"/>
        <end position="25"/>
    </location>
</feature>
<organism evidence="2 3">
    <name type="scientific">Dehalobacter restrictus</name>
    <dbReference type="NCBI Taxonomy" id="55583"/>
    <lineage>
        <taxon>Bacteria</taxon>
        <taxon>Bacillati</taxon>
        <taxon>Bacillota</taxon>
        <taxon>Clostridia</taxon>
        <taxon>Eubacteriales</taxon>
        <taxon>Desulfitobacteriaceae</taxon>
        <taxon>Dehalobacter</taxon>
    </lineage>
</organism>
<keyword evidence="1" id="KW-1133">Transmembrane helix</keyword>
<dbReference type="AlphaFoldDB" id="A0A857DIU0"/>
<sequence>MVRKKQSVRYIITVFIATFFIASLLGSGTEAFLRFFSVSLTWILLMVVITVGILFDIIGIAVTAADEAPHHARAAKKVFGAKQSVYLIKHADKVANFANDIVGDITGTLSGAMGATIILSLIAKFSVLSTWKVLLNVLILALIASLTVTGKAWGKTIAINEANRIVDMTGRVIASVEKVTGLSMTKNKRGGK</sequence>
<proteinExistence type="predicted"/>
<evidence type="ECO:0000256" key="1">
    <source>
        <dbReference type="SAM" id="Phobius"/>
    </source>
</evidence>
<dbReference type="EMBL" id="CP046996">
    <property type="protein sequence ID" value="QHA00389.1"/>
    <property type="molecule type" value="Genomic_DNA"/>
</dbReference>
<evidence type="ECO:0000313" key="2">
    <source>
        <dbReference type="EMBL" id="QHA00389.1"/>
    </source>
</evidence>
<reference evidence="2 3" key="1">
    <citation type="submission" date="2019-12" db="EMBL/GenBank/DDBJ databases">
        <title>Sequence classification of anaerobic respiratory reductive dehalogenases: First we see many, then we see few.</title>
        <authorList>
            <person name="Molenda O."/>
            <person name="Puentes Jacome L.A."/>
            <person name="Cao X."/>
            <person name="Nesbo C.L."/>
            <person name="Tang S."/>
            <person name="Morson N."/>
            <person name="Patron J."/>
            <person name="Lomheim L."/>
            <person name="Wishart D.S."/>
            <person name="Edwards E.A."/>
        </authorList>
    </citation>
    <scope>NUCLEOTIDE SEQUENCE [LARGE SCALE GENOMIC DNA]</scope>
    <source>
        <strain evidence="2 3">12DCA</strain>
    </source>
</reference>
<feature type="transmembrane region" description="Helical" evidence="1">
    <location>
        <begin position="133"/>
        <end position="154"/>
    </location>
</feature>
<keyword evidence="1" id="KW-0472">Membrane</keyword>
<protein>
    <submittedName>
        <fullName evidence="2">Uncharacterized protein</fullName>
    </submittedName>
</protein>
<gene>
    <name evidence="2" type="ORF">GQ588_06945</name>
</gene>
<keyword evidence="1" id="KW-0812">Transmembrane</keyword>
<dbReference type="Proteomes" id="UP000430508">
    <property type="component" value="Chromosome"/>
</dbReference>
<name>A0A857DIU0_9FIRM</name>
<dbReference type="RefSeq" id="WP_019225581.1">
    <property type="nucleotide sequence ID" value="NZ_CP046996.1"/>
</dbReference>
<accession>A0A857DIU0</accession>
<evidence type="ECO:0000313" key="3">
    <source>
        <dbReference type="Proteomes" id="UP000430508"/>
    </source>
</evidence>